<protein>
    <submittedName>
        <fullName evidence="1">Uncharacterized protein</fullName>
    </submittedName>
</protein>
<comment type="caution">
    <text evidence="1">The sequence shown here is derived from an EMBL/GenBank/DDBJ whole genome shotgun (WGS) entry which is preliminary data.</text>
</comment>
<dbReference type="EMBL" id="CM047946">
    <property type="protein sequence ID" value="KAI9897421.1"/>
    <property type="molecule type" value="Genomic_DNA"/>
</dbReference>
<sequence length="234" mass="25210">MRFSIFLSLALASISSAHIVISYPGWRGNNLQTTKEHPYGMQWSYPCGGIGTTKNRTYWPTTGGAVAFQPGWFRGHEKALAFINLGFGTDGPDDGPVDMSNPMIPAFQILGPSNGPYPGTICFPQVPLPKDANVTAGDLATIQIVELAIHGAALYSCVDIEFVEPNDKRLEEVTEDNCFNSSELGFAEMFTIATVDPVTGKRYDDGTSAALASLQQPALLSLASLFTLGLWTLL</sequence>
<gene>
    <name evidence="1" type="ORF">N3K66_007277</name>
</gene>
<evidence type="ECO:0000313" key="2">
    <source>
        <dbReference type="Proteomes" id="UP001163324"/>
    </source>
</evidence>
<keyword evidence="2" id="KW-1185">Reference proteome</keyword>
<reference evidence="1" key="1">
    <citation type="submission" date="2022-10" db="EMBL/GenBank/DDBJ databases">
        <title>Complete Genome of Trichothecium roseum strain YXFP-22015, a Plant Pathogen Isolated from Citrus.</title>
        <authorList>
            <person name="Wang Y."/>
            <person name="Zhu L."/>
        </authorList>
    </citation>
    <scope>NUCLEOTIDE SEQUENCE</scope>
    <source>
        <strain evidence="1">YXFP-22015</strain>
    </source>
</reference>
<name>A0ACC0UUT2_9HYPO</name>
<dbReference type="Proteomes" id="UP001163324">
    <property type="component" value="Chromosome 7"/>
</dbReference>
<evidence type="ECO:0000313" key="1">
    <source>
        <dbReference type="EMBL" id="KAI9897421.1"/>
    </source>
</evidence>
<proteinExistence type="predicted"/>
<organism evidence="1 2">
    <name type="scientific">Trichothecium roseum</name>
    <dbReference type="NCBI Taxonomy" id="47278"/>
    <lineage>
        <taxon>Eukaryota</taxon>
        <taxon>Fungi</taxon>
        <taxon>Dikarya</taxon>
        <taxon>Ascomycota</taxon>
        <taxon>Pezizomycotina</taxon>
        <taxon>Sordariomycetes</taxon>
        <taxon>Hypocreomycetidae</taxon>
        <taxon>Hypocreales</taxon>
        <taxon>Hypocreales incertae sedis</taxon>
        <taxon>Trichothecium</taxon>
    </lineage>
</organism>
<accession>A0ACC0UUT2</accession>